<evidence type="ECO:0000313" key="2">
    <source>
        <dbReference type="EMBL" id="MCO1659394.1"/>
    </source>
</evidence>
<comment type="caution">
    <text evidence="2">The sequence shown here is derived from an EMBL/GenBank/DDBJ whole genome shotgun (WGS) entry which is preliminary data.</text>
</comment>
<name>A0ABT1A8P5_9PSEU</name>
<dbReference type="RefSeq" id="WP_252444218.1">
    <property type="nucleotide sequence ID" value="NZ_JAGSOV010000065.1"/>
</dbReference>
<gene>
    <name evidence="2" type="ORF">KDL28_30415</name>
</gene>
<dbReference type="Proteomes" id="UP001165283">
    <property type="component" value="Unassembled WGS sequence"/>
</dbReference>
<keyword evidence="3" id="KW-1185">Reference proteome</keyword>
<evidence type="ECO:0000256" key="1">
    <source>
        <dbReference type="SAM" id="MobiDB-lite"/>
    </source>
</evidence>
<reference evidence="2" key="1">
    <citation type="submission" date="2021-04" db="EMBL/GenBank/DDBJ databases">
        <title>Pseudonocardia sp. nov., isolated from sandy soil of mangrove forest.</title>
        <authorList>
            <person name="Zan Z."/>
            <person name="Huang R."/>
            <person name="Liu W."/>
        </authorList>
    </citation>
    <scope>NUCLEOTIDE SEQUENCE</scope>
    <source>
        <strain evidence="2">S2-4</strain>
    </source>
</reference>
<proteinExistence type="predicted"/>
<accession>A0ABT1A8P5</accession>
<protein>
    <submittedName>
        <fullName evidence="2">Uncharacterized protein</fullName>
    </submittedName>
</protein>
<organism evidence="2 3">
    <name type="scientific">Pseudonocardia humida</name>
    <dbReference type="NCBI Taxonomy" id="2800819"/>
    <lineage>
        <taxon>Bacteria</taxon>
        <taxon>Bacillati</taxon>
        <taxon>Actinomycetota</taxon>
        <taxon>Actinomycetes</taxon>
        <taxon>Pseudonocardiales</taxon>
        <taxon>Pseudonocardiaceae</taxon>
        <taxon>Pseudonocardia</taxon>
    </lineage>
</organism>
<feature type="region of interest" description="Disordered" evidence="1">
    <location>
        <begin position="41"/>
        <end position="62"/>
    </location>
</feature>
<dbReference type="EMBL" id="JAGSOV010000065">
    <property type="protein sequence ID" value="MCO1659394.1"/>
    <property type="molecule type" value="Genomic_DNA"/>
</dbReference>
<evidence type="ECO:0000313" key="3">
    <source>
        <dbReference type="Proteomes" id="UP001165283"/>
    </source>
</evidence>
<sequence>MLTQVPVVAASFGALAALLGVALTQFATSRRETKQWQRQLAQDETRWERERQERQDQWDREDAARWERERYSAYADLLASVEKWIDAARSEKPNPAVGRPYITETGVARLDEAHEGIERSEEMVELLAPESLRGRVRGIAVKTSFFTFKYGPVGESIDEAPSEDSDTALADITRAHLNLRSLIRKDLGIEPVGEDEES</sequence>